<dbReference type="Proteomes" id="UP000885750">
    <property type="component" value="Unassembled WGS sequence"/>
</dbReference>
<organism evidence="1">
    <name type="scientific">Leucothrix mucor</name>
    <dbReference type="NCBI Taxonomy" id="45248"/>
    <lineage>
        <taxon>Bacteria</taxon>
        <taxon>Pseudomonadati</taxon>
        <taxon>Pseudomonadota</taxon>
        <taxon>Gammaproteobacteria</taxon>
        <taxon>Thiotrichales</taxon>
        <taxon>Thiotrichaceae</taxon>
        <taxon>Leucothrix</taxon>
    </lineage>
</organism>
<reference evidence="1" key="1">
    <citation type="journal article" date="2020" name="mSystems">
        <title>Genome- and Community-Level Interaction Insights into Carbon Utilization and Element Cycling Functions of Hydrothermarchaeota in Hydrothermal Sediment.</title>
        <authorList>
            <person name="Zhou Z."/>
            <person name="Liu Y."/>
            <person name="Xu W."/>
            <person name="Pan J."/>
            <person name="Luo Z.H."/>
            <person name="Li M."/>
        </authorList>
    </citation>
    <scope>NUCLEOTIDE SEQUENCE [LARGE SCALE GENOMIC DNA]</scope>
    <source>
        <strain evidence="1">HyVt-493</strain>
    </source>
</reference>
<protein>
    <submittedName>
        <fullName evidence="1">Uncharacterized protein</fullName>
    </submittedName>
</protein>
<dbReference type="EMBL" id="DRMS01000144">
    <property type="protein sequence ID" value="HFC91872.1"/>
    <property type="molecule type" value="Genomic_DNA"/>
</dbReference>
<evidence type="ECO:0000313" key="1">
    <source>
        <dbReference type="EMBL" id="HFC91872.1"/>
    </source>
</evidence>
<sequence length="317" mass="36601">MYKFRYGIRLMDFQKKNSITRIRFNDKQYTVLKLRNNSGMILSDDLPLNEVSSLTGFNLPRDIQMTCETTDQIKYPYLDYIHLLRTNNELNVTVEVNYPFSSWKEKINLSSFIETLRERLKDNYSIPSTQSNLFDEALISTRFQLNANCSTTITSMVELLDNLLYQEHKSILSYQSMKYKISLSRRHQQAGKALLHYLYRVMEHKNLSDDLTVSVSETAHLVTLELKFPTAKKAQIKKAIRYYGLILKGELSTSHLLNEKGHCADLSTALGSIKKYLTAQNEKHYAVDVEFHSSEEETLWLRGQIGNCLADDALIAA</sequence>
<gene>
    <name evidence="1" type="ORF">ENJ51_03580</name>
</gene>
<name>A0A7V2SYK1_LEUMU</name>
<dbReference type="AlphaFoldDB" id="A0A7V2SYK1"/>
<accession>A0A7V2SYK1</accession>
<comment type="caution">
    <text evidence="1">The sequence shown here is derived from an EMBL/GenBank/DDBJ whole genome shotgun (WGS) entry which is preliminary data.</text>
</comment>
<proteinExistence type="predicted"/>